<dbReference type="SFLD" id="SFLDS00003">
    <property type="entry name" value="Haloacid_Dehalogenase"/>
    <property type="match status" value="1"/>
</dbReference>
<evidence type="ECO:0000256" key="1">
    <source>
        <dbReference type="ARBA" id="ARBA00022801"/>
    </source>
</evidence>
<dbReference type="InterPro" id="IPR036412">
    <property type="entry name" value="HAD-like_sf"/>
</dbReference>
<dbReference type="SFLD" id="SFLDG01129">
    <property type="entry name" value="C1.5:_HAD__Beta-PGM__Phosphata"/>
    <property type="match status" value="1"/>
</dbReference>
<dbReference type="InterPro" id="IPR023214">
    <property type="entry name" value="HAD_sf"/>
</dbReference>
<name>A0A927HC08_9BACI</name>
<dbReference type="InterPro" id="IPR050155">
    <property type="entry name" value="HAD-like_hydrolase_sf"/>
</dbReference>
<keyword evidence="4" id="KW-1185">Reference proteome</keyword>
<reference evidence="3" key="1">
    <citation type="submission" date="2020-09" db="EMBL/GenBank/DDBJ databases">
        <title>Bacillus faecalis sp. nov., a moderately halophilic bacterium isolated from cow faeces.</title>
        <authorList>
            <person name="Jiang L."/>
            <person name="Lee J."/>
        </authorList>
    </citation>
    <scope>NUCLEOTIDE SEQUENCE</scope>
    <source>
        <strain evidence="3">AGMB 02131</strain>
    </source>
</reference>
<dbReference type="EMBL" id="JACXSI010000012">
    <property type="protein sequence ID" value="MBD3107933.1"/>
    <property type="molecule type" value="Genomic_DNA"/>
</dbReference>
<keyword evidence="1 3" id="KW-0378">Hydrolase</keyword>
<dbReference type="AlphaFoldDB" id="A0A927HC08"/>
<sequence length="206" mass="23771">MIKNILFDFDGVIIDSMPLKTEGFRRIFSDFDPEAVQKILDYNNLNGGLSRYVKIRYFFEEILSAPIEEDEVLRYADKFSAMMKQELTNKELLVDEVINFLKNNHEKYRLHIVSGADEKELQYLCKELGVDSYFLSIHGSPTHKNDLVKQLLTEHNYDPSETILIGDSINDHEAAEVNAIGFYGYNNPDLKALTSNYLNHIDDLPL</sequence>
<dbReference type="PANTHER" id="PTHR43434:SF1">
    <property type="entry name" value="PHOSPHOGLYCOLATE PHOSPHATASE"/>
    <property type="match status" value="1"/>
</dbReference>
<dbReference type="InterPro" id="IPR023198">
    <property type="entry name" value="PGP-like_dom2"/>
</dbReference>
<dbReference type="GO" id="GO:0005829">
    <property type="term" value="C:cytosol"/>
    <property type="evidence" value="ECO:0007669"/>
    <property type="project" value="TreeGrafter"/>
</dbReference>
<protein>
    <submittedName>
        <fullName evidence="3">HAD family hydrolase</fullName>
    </submittedName>
</protein>
<evidence type="ECO:0000313" key="3">
    <source>
        <dbReference type="EMBL" id="MBD3107933.1"/>
    </source>
</evidence>
<dbReference type="PANTHER" id="PTHR43434">
    <property type="entry name" value="PHOSPHOGLYCOLATE PHOSPHATASE"/>
    <property type="match status" value="1"/>
</dbReference>
<dbReference type="Pfam" id="PF13419">
    <property type="entry name" value="HAD_2"/>
    <property type="match status" value="1"/>
</dbReference>
<dbReference type="InterPro" id="IPR041492">
    <property type="entry name" value="HAD_2"/>
</dbReference>
<dbReference type="InterPro" id="IPR006439">
    <property type="entry name" value="HAD-SF_hydro_IA"/>
</dbReference>
<gene>
    <name evidence="3" type="ORF">IEO70_06100</name>
</gene>
<comment type="caution">
    <text evidence="3">The sequence shown here is derived from an EMBL/GenBank/DDBJ whole genome shotgun (WGS) entry which is preliminary data.</text>
</comment>
<accession>A0A927HC08</accession>
<organism evidence="3 4">
    <name type="scientific">Peribacillus faecalis</name>
    <dbReference type="NCBI Taxonomy" id="2772559"/>
    <lineage>
        <taxon>Bacteria</taxon>
        <taxon>Bacillati</taxon>
        <taxon>Bacillota</taxon>
        <taxon>Bacilli</taxon>
        <taxon>Bacillales</taxon>
        <taxon>Bacillaceae</taxon>
        <taxon>Peribacillus</taxon>
    </lineage>
</organism>
<dbReference type="RefSeq" id="WP_190997477.1">
    <property type="nucleotide sequence ID" value="NZ_JACXSI010000012.1"/>
</dbReference>
<keyword evidence="2" id="KW-0460">Magnesium</keyword>
<dbReference type="NCBIfam" id="TIGR01549">
    <property type="entry name" value="HAD-SF-IA-v1"/>
    <property type="match status" value="1"/>
</dbReference>
<evidence type="ECO:0000256" key="2">
    <source>
        <dbReference type="ARBA" id="ARBA00022842"/>
    </source>
</evidence>
<dbReference type="Gene3D" id="1.10.150.240">
    <property type="entry name" value="Putative phosphatase, domain 2"/>
    <property type="match status" value="1"/>
</dbReference>
<dbReference type="GO" id="GO:0006281">
    <property type="term" value="P:DNA repair"/>
    <property type="evidence" value="ECO:0007669"/>
    <property type="project" value="TreeGrafter"/>
</dbReference>
<dbReference type="Proteomes" id="UP000602076">
    <property type="component" value="Unassembled WGS sequence"/>
</dbReference>
<dbReference type="Gene3D" id="3.40.50.1000">
    <property type="entry name" value="HAD superfamily/HAD-like"/>
    <property type="match status" value="1"/>
</dbReference>
<evidence type="ECO:0000313" key="4">
    <source>
        <dbReference type="Proteomes" id="UP000602076"/>
    </source>
</evidence>
<dbReference type="GO" id="GO:0008967">
    <property type="term" value="F:phosphoglycolate phosphatase activity"/>
    <property type="evidence" value="ECO:0007669"/>
    <property type="project" value="TreeGrafter"/>
</dbReference>
<proteinExistence type="predicted"/>
<dbReference type="SUPFAM" id="SSF56784">
    <property type="entry name" value="HAD-like"/>
    <property type="match status" value="1"/>
</dbReference>